<dbReference type="NCBIfam" id="NF008629">
    <property type="entry name" value="PRK11617.1"/>
    <property type="match status" value="1"/>
</dbReference>
<keyword evidence="2 6" id="KW-0963">Cytoplasm</keyword>
<comment type="similarity">
    <text evidence="6">Belongs to the endonuclease V family.</text>
</comment>
<dbReference type="GO" id="GO:0000287">
    <property type="term" value="F:magnesium ion binding"/>
    <property type="evidence" value="ECO:0007669"/>
    <property type="project" value="UniProtKB-UniRule"/>
</dbReference>
<comment type="cofactor">
    <cofactor evidence="6">
        <name>Mg(2+)</name>
        <dbReference type="ChEBI" id="CHEBI:18420"/>
    </cofactor>
</comment>
<dbReference type="GO" id="GO:0016891">
    <property type="term" value="F:RNA endonuclease activity producing 5'-phosphomonoesters, hydrolytic mechanism"/>
    <property type="evidence" value="ECO:0007669"/>
    <property type="project" value="TreeGrafter"/>
</dbReference>
<accession>A0A7C0Y3G1</accession>
<feature type="binding site" evidence="6">
    <location>
        <position position="44"/>
    </location>
    <ligand>
        <name>Mg(2+)</name>
        <dbReference type="ChEBI" id="CHEBI:18420"/>
    </ligand>
</feature>
<protein>
    <recommendedName>
        <fullName evidence="6">Endonuclease V</fullName>
        <ecNumber evidence="6">3.1.21.7</ecNumber>
    </recommendedName>
    <alternativeName>
        <fullName evidence="6">Deoxyinosine 3'endonuclease</fullName>
    </alternativeName>
    <alternativeName>
        <fullName evidence="6">Deoxyribonuclease V</fullName>
        <shortName evidence="6">DNase V</shortName>
    </alternativeName>
</protein>
<dbReference type="PANTHER" id="PTHR28511:SF1">
    <property type="entry name" value="ENDONUCLEASE V"/>
    <property type="match status" value="1"/>
</dbReference>
<gene>
    <name evidence="6" type="primary">nfi</name>
    <name evidence="7" type="ORF">ENG63_01455</name>
</gene>
<dbReference type="GO" id="GO:0003727">
    <property type="term" value="F:single-stranded RNA binding"/>
    <property type="evidence" value="ECO:0007669"/>
    <property type="project" value="TreeGrafter"/>
</dbReference>
<keyword evidence="6" id="KW-0234">DNA repair</keyword>
<dbReference type="HAMAP" id="MF_00801">
    <property type="entry name" value="Endonuclease_5"/>
    <property type="match status" value="1"/>
</dbReference>
<feature type="binding site" evidence="6">
    <location>
        <position position="112"/>
    </location>
    <ligand>
        <name>Mg(2+)</name>
        <dbReference type="ChEBI" id="CHEBI:18420"/>
    </ligand>
</feature>
<dbReference type="GO" id="GO:0005737">
    <property type="term" value="C:cytoplasm"/>
    <property type="evidence" value="ECO:0007669"/>
    <property type="project" value="UniProtKB-SubCell"/>
</dbReference>
<evidence type="ECO:0000256" key="1">
    <source>
        <dbReference type="ARBA" id="ARBA00004496"/>
    </source>
</evidence>
<evidence type="ECO:0000256" key="3">
    <source>
        <dbReference type="ARBA" id="ARBA00022722"/>
    </source>
</evidence>
<dbReference type="EC" id="3.1.21.7" evidence="6"/>
<dbReference type="Pfam" id="PF04493">
    <property type="entry name" value="Endonuclease_5"/>
    <property type="match status" value="1"/>
</dbReference>
<evidence type="ECO:0000313" key="7">
    <source>
        <dbReference type="EMBL" id="HDD43517.1"/>
    </source>
</evidence>
<name>A0A7C0Y3G1_DESA2</name>
<dbReference type="EMBL" id="DRBS01000060">
    <property type="protein sequence ID" value="HDD43517.1"/>
    <property type="molecule type" value="Genomic_DNA"/>
</dbReference>
<organism evidence="7">
    <name type="scientific">Desulfofervidus auxilii</name>
    <dbReference type="NCBI Taxonomy" id="1621989"/>
    <lineage>
        <taxon>Bacteria</taxon>
        <taxon>Pseudomonadati</taxon>
        <taxon>Thermodesulfobacteriota</taxon>
        <taxon>Candidatus Desulfofervidia</taxon>
        <taxon>Candidatus Desulfofervidales</taxon>
        <taxon>Candidatus Desulfofervidaceae</taxon>
        <taxon>Candidatus Desulfofervidus</taxon>
    </lineage>
</organism>
<evidence type="ECO:0000256" key="6">
    <source>
        <dbReference type="HAMAP-Rule" id="MF_00801"/>
    </source>
</evidence>
<dbReference type="Proteomes" id="UP000886289">
    <property type="component" value="Unassembled WGS sequence"/>
</dbReference>
<evidence type="ECO:0000256" key="2">
    <source>
        <dbReference type="ARBA" id="ARBA00022490"/>
    </source>
</evidence>
<keyword evidence="6" id="KW-0460">Magnesium</keyword>
<evidence type="ECO:0000256" key="5">
    <source>
        <dbReference type="ARBA" id="ARBA00022801"/>
    </source>
</evidence>
<keyword evidence="6" id="KW-0227">DNA damage</keyword>
<evidence type="ECO:0000256" key="4">
    <source>
        <dbReference type="ARBA" id="ARBA00022759"/>
    </source>
</evidence>
<dbReference type="CDD" id="cd06559">
    <property type="entry name" value="Endonuclease_V"/>
    <property type="match status" value="1"/>
</dbReference>
<comment type="caution">
    <text evidence="7">The sequence shown here is derived from an EMBL/GenBank/DDBJ whole genome shotgun (WGS) entry which is preliminary data.</text>
</comment>
<comment type="subcellular location">
    <subcellularLocation>
        <location evidence="1 6">Cytoplasm</location>
    </subcellularLocation>
</comment>
<reference evidence="7" key="1">
    <citation type="journal article" date="2020" name="mSystems">
        <title>Genome- and Community-Level Interaction Insights into Carbon Utilization and Element Cycling Functions of Hydrothermarchaeota in Hydrothermal Sediment.</title>
        <authorList>
            <person name="Zhou Z."/>
            <person name="Liu Y."/>
            <person name="Xu W."/>
            <person name="Pan J."/>
            <person name="Luo Z.H."/>
            <person name="Li M."/>
        </authorList>
    </citation>
    <scope>NUCLEOTIDE SEQUENCE [LARGE SCALE GENOMIC DNA]</scope>
    <source>
        <strain evidence="7">HyVt-233</strain>
    </source>
</reference>
<dbReference type="Gene3D" id="3.30.2170.10">
    <property type="entry name" value="archaeoglobus fulgidus dsm 4304 superfamily"/>
    <property type="match status" value="1"/>
</dbReference>
<keyword evidence="3 6" id="KW-0540">Nuclease</keyword>
<proteinExistence type="inferred from homology"/>
<dbReference type="InterPro" id="IPR007581">
    <property type="entry name" value="Endonuclease-V"/>
</dbReference>
<dbReference type="GO" id="GO:0006281">
    <property type="term" value="P:DNA repair"/>
    <property type="evidence" value="ECO:0007669"/>
    <property type="project" value="UniProtKB-UniRule"/>
</dbReference>
<comment type="catalytic activity">
    <reaction evidence="6">
        <text>Endonucleolytic cleavage at apurinic or apyrimidinic sites to products with a 5'-phosphate.</text>
        <dbReference type="EC" id="3.1.21.7"/>
    </reaction>
</comment>
<dbReference type="PANTHER" id="PTHR28511">
    <property type="entry name" value="ENDONUCLEASE V"/>
    <property type="match status" value="1"/>
</dbReference>
<feature type="site" description="Interaction with target DNA" evidence="6">
    <location>
        <position position="82"/>
    </location>
</feature>
<sequence>MEFHKIKKKVKNIKTLINIQCRLRKKVILIPPDNFSPKLIAGVDVAYSRKDEYLYGAVVILTLPELNIIEKKIAIGKVKFPYIPGFLSFREVPILLKVFKQIKQKPHVILVDGQGIAHPRRFGLACHLGICLNIPTIGCAKSCLIGTYNPVPNQLGSYSFLKDNEEIIGLVLRTRKGVKPIFVSPGHLIDIETTYNITLASLKGYRIPEPIRLAHIEANIAKASLNLD</sequence>
<keyword evidence="5 6" id="KW-0378">Hydrolase</keyword>
<comment type="function">
    <text evidence="6">DNA repair enzyme involved in the repair of deaminated bases. Selectively cleaves double-stranded DNA at the second phosphodiester bond 3' to a deoxyinosine leaving behind the intact lesion on the nicked DNA.</text>
</comment>
<keyword evidence="4 6" id="KW-0255">Endonuclease</keyword>
<keyword evidence="6" id="KW-0479">Metal-binding</keyword>
<dbReference type="GO" id="GO:0043737">
    <property type="term" value="F:deoxyribonuclease V activity"/>
    <property type="evidence" value="ECO:0007669"/>
    <property type="project" value="UniProtKB-UniRule"/>
</dbReference>
<dbReference type="AlphaFoldDB" id="A0A7C0Y3G1"/>